<feature type="transmembrane region" description="Helical" evidence="1">
    <location>
        <begin position="6"/>
        <end position="24"/>
    </location>
</feature>
<dbReference type="STRING" id="571438.SAMN05192586_102157"/>
<name>A0A1G7J1R0_9BACT</name>
<dbReference type="InterPro" id="IPR047668">
    <property type="entry name" value="DsrJ"/>
</dbReference>
<gene>
    <name evidence="2" type="ORF">SAMN05192586_102157</name>
</gene>
<sequence length="126" mass="14556">MYNAKAVIVGIIIFVVLFTSPFWVSMLGSKYSSTGIVLPKNEKECIESTAFMRDQHMRLLNEWRDEALRKENRVYVASNGKKWTISLQNTCLKCHSNYKEFCEKCHVANSVDPYCWTCHIIPQGSK</sequence>
<keyword evidence="3" id="KW-1185">Reference proteome</keyword>
<keyword evidence="1" id="KW-0812">Transmembrane</keyword>
<dbReference type="SUPFAM" id="SSF48695">
    <property type="entry name" value="Multiheme cytochromes"/>
    <property type="match status" value="1"/>
</dbReference>
<dbReference type="Proteomes" id="UP000199355">
    <property type="component" value="Unassembled WGS sequence"/>
</dbReference>
<keyword evidence="1" id="KW-1133">Transmembrane helix</keyword>
<dbReference type="NCBIfam" id="NF038038">
    <property type="entry name" value="cytoc_DsrJ"/>
    <property type="match status" value="1"/>
</dbReference>
<accession>A0A1G7J1R0</accession>
<keyword evidence="1" id="KW-0472">Membrane</keyword>
<proteinExistence type="predicted"/>
<evidence type="ECO:0000313" key="3">
    <source>
        <dbReference type="Proteomes" id="UP000199355"/>
    </source>
</evidence>
<protein>
    <submittedName>
        <fullName evidence="2">Uncharacterized protein</fullName>
    </submittedName>
</protein>
<evidence type="ECO:0000313" key="2">
    <source>
        <dbReference type="EMBL" id="SDF18815.1"/>
    </source>
</evidence>
<dbReference type="AlphaFoldDB" id="A0A1G7J1R0"/>
<dbReference type="EMBL" id="FNBX01000002">
    <property type="protein sequence ID" value="SDF18815.1"/>
    <property type="molecule type" value="Genomic_DNA"/>
</dbReference>
<dbReference type="RefSeq" id="WP_092152698.1">
    <property type="nucleotide sequence ID" value="NZ_FNBX01000002.1"/>
</dbReference>
<evidence type="ECO:0000256" key="1">
    <source>
        <dbReference type="SAM" id="Phobius"/>
    </source>
</evidence>
<dbReference type="InterPro" id="IPR036280">
    <property type="entry name" value="Multihaem_cyt_sf"/>
</dbReference>
<organism evidence="2 3">
    <name type="scientific">Desulfovibrio legallii</name>
    <dbReference type="NCBI Taxonomy" id="571438"/>
    <lineage>
        <taxon>Bacteria</taxon>
        <taxon>Pseudomonadati</taxon>
        <taxon>Thermodesulfobacteriota</taxon>
        <taxon>Desulfovibrionia</taxon>
        <taxon>Desulfovibrionales</taxon>
        <taxon>Desulfovibrionaceae</taxon>
        <taxon>Desulfovibrio</taxon>
    </lineage>
</organism>
<reference evidence="3" key="1">
    <citation type="submission" date="2016-10" db="EMBL/GenBank/DDBJ databases">
        <authorList>
            <person name="Varghese N."/>
            <person name="Submissions S."/>
        </authorList>
    </citation>
    <scope>NUCLEOTIDE SEQUENCE [LARGE SCALE GENOMIC DNA]</scope>
    <source>
        <strain evidence="3">KHC7</strain>
    </source>
</reference>
<dbReference type="OrthoDB" id="9790557at2"/>